<dbReference type="EMBL" id="JFAX01000006">
    <property type="protein sequence ID" value="EXI68103.1"/>
    <property type="molecule type" value="Genomic_DNA"/>
</dbReference>
<dbReference type="PRINTS" id="PR01004">
    <property type="entry name" value="FLGFLIJ"/>
</dbReference>
<dbReference type="AlphaFoldDB" id="A0A011ME91"/>
<evidence type="ECO:0000256" key="4">
    <source>
        <dbReference type="ARBA" id="ARBA00022448"/>
    </source>
</evidence>
<dbReference type="GO" id="GO:0005886">
    <property type="term" value="C:plasma membrane"/>
    <property type="evidence" value="ECO:0007669"/>
    <property type="project" value="UniProtKB-SubCell"/>
</dbReference>
<reference evidence="12" key="1">
    <citation type="submission" date="2014-02" db="EMBL/GenBank/DDBJ databases">
        <title>Expanding our view of genomic diversity in Candidatus Accumulibacter clades.</title>
        <authorList>
            <person name="Skennerton C.T."/>
            <person name="Barr J.J."/>
            <person name="Slater F.R."/>
            <person name="Bond P.L."/>
            <person name="Tyson G.W."/>
        </authorList>
    </citation>
    <scope>NUCLEOTIDE SEQUENCE [LARGE SCALE GENOMIC DNA]</scope>
</reference>
<dbReference type="Pfam" id="PF02050">
    <property type="entry name" value="FliJ"/>
    <property type="match status" value="1"/>
</dbReference>
<comment type="subcellular location">
    <subcellularLocation>
        <location evidence="1">Cell membrane</location>
        <topology evidence="1">Peripheral membrane protein</topology>
        <orientation evidence="1">Cytoplasmic side</orientation>
    </subcellularLocation>
</comment>
<protein>
    <recommendedName>
        <fullName evidence="3">Flagellar FliJ protein</fullName>
    </recommendedName>
</protein>
<keyword evidence="12" id="KW-0966">Cell projection</keyword>
<dbReference type="Gene3D" id="1.10.287.1700">
    <property type="match status" value="1"/>
</dbReference>
<dbReference type="InterPro" id="IPR018006">
    <property type="entry name" value="Flag_FliJ_proteobac"/>
</dbReference>
<dbReference type="InterPro" id="IPR052570">
    <property type="entry name" value="FliJ"/>
</dbReference>
<accession>A0A011ME91</accession>
<keyword evidence="4" id="KW-0813">Transport</keyword>
<evidence type="ECO:0000313" key="13">
    <source>
        <dbReference type="Proteomes" id="UP000020218"/>
    </source>
</evidence>
<dbReference type="PATRIC" id="fig|1454001.3.peg.1372"/>
<keyword evidence="9" id="KW-0472">Membrane</keyword>
<evidence type="ECO:0000256" key="5">
    <source>
        <dbReference type="ARBA" id="ARBA00022475"/>
    </source>
</evidence>
<dbReference type="InterPro" id="IPR012823">
    <property type="entry name" value="Flagell_FliJ"/>
</dbReference>
<dbReference type="GO" id="GO:0009288">
    <property type="term" value="C:bacterial-type flagellum"/>
    <property type="evidence" value="ECO:0007669"/>
    <property type="project" value="InterPro"/>
</dbReference>
<evidence type="ECO:0000256" key="6">
    <source>
        <dbReference type="ARBA" id="ARBA00022500"/>
    </source>
</evidence>
<evidence type="ECO:0000256" key="9">
    <source>
        <dbReference type="ARBA" id="ARBA00023136"/>
    </source>
</evidence>
<keyword evidence="6" id="KW-0145">Chemotaxis</keyword>
<dbReference type="GO" id="GO:0006935">
    <property type="term" value="P:chemotaxis"/>
    <property type="evidence" value="ECO:0007669"/>
    <property type="project" value="UniProtKB-KW"/>
</dbReference>
<evidence type="ECO:0000256" key="7">
    <source>
        <dbReference type="ARBA" id="ARBA00022795"/>
    </source>
</evidence>
<keyword evidence="5" id="KW-1003">Cell membrane</keyword>
<dbReference type="STRING" id="1454001.AW08_01321"/>
<evidence type="ECO:0000256" key="11">
    <source>
        <dbReference type="SAM" id="MobiDB-lite"/>
    </source>
</evidence>
<sequence>MSRTFPLQTVLDLMRSRNDAATQRLASLIAAERDAHRTLAMLRQYRDEYTARFRQAVQDGLGQPEWRNFQEFLDRLDEAVRQQEQAANLKAAHTAAGQAEWQRQRSRLNAFDTLSERHRAGEARRELRHEQKLQDEFAARGSDDRQEQ</sequence>
<dbReference type="GO" id="GO:0044781">
    <property type="term" value="P:bacterial-type flagellum organization"/>
    <property type="evidence" value="ECO:0007669"/>
    <property type="project" value="UniProtKB-KW"/>
</dbReference>
<organism evidence="12 13">
    <name type="scientific">Candidatus Accumulibacter adjunctus</name>
    <dbReference type="NCBI Taxonomy" id="1454001"/>
    <lineage>
        <taxon>Bacteria</taxon>
        <taxon>Pseudomonadati</taxon>
        <taxon>Pseudomonadota</taxon>
        <taxon>Betaproteobacteria</taxon>
        <taxon>Candidatus Accumulibacter</taxon>
    </lineage>
</organism>
<dbReference type="InterPro" id="IPR053716">
    <property type="entry name" value="Flag_assembly_chemotaxis_eff"/>
</dbReference>
<evidence type="ECO:0000256" key="10">
    <source>
        <dbReference type="ARBA" id="ARBA00023225"/>
    </source>
</evidence>
<evidence type="ECO:0000256" key="8">
    <source>
        <dbReference type="ARBA" id="ARBA00022927"/>
    </source>
</evidence>
<proteinExistence type="inferred from homology"/>
<feature type="region of interest" description="Disordered" evidence="11">
    <location>
        <begin position="119"/>
        <end position="148"/>
    </location>
</feature>
<dbReference type="GO" id="GO:0015031">
    <property type="term" value="P:protein transport"/>
    <property type="evidence" value="ECO:0007669"/>
    <property type="project" value="UniProtKB-KW"/>
</dbReference>
<name>A0A011ME91_9PROT</name>
<dbReference type="GO" id="GO:0003774">
    <property type="term" value="F:cytoskeletal motor activity"/>
    <property type="evidence" value="ECO:0007669"/>
    <property type="project" value="InterPro"/>
</dbReference>
<keyword evidence="12" id="KW-0969">Cilium</keyword>
<evidence type="ECO:0000256" key="3">
    <source>
        <dbReference type="ARBA" id="ARBA00020392"/>
    </source>
</evidence>
<gene>
    <name evidence="12" type="primary">fliJ</name>
    <name evidence="12" type="ORF">AW08_01321</name>
</gene>
<keyword evidence="8" id="KW-0653">Protein transport</keyword>
<dbReference type="PIRSF" id="PIRSF019404">
    <property type="entry name" value="FliJ"/>
    <property type="match status" value="1"/>
</dbReference>
<keyword evidence="10" id="KW-1006">Bacterial flagellum protein export</keyword>
<dbReference type="NCBIfam" id="TIGR02473">
    <property type="entry name" value="flagell_FliJ"/>
    <property type="match status" value="1"/>
</dbReference>
<keyword evidence="7" id="KW-1005">Bacterial flagellum biogenesis</keyword>
<dbReference type="PANTHER" id="PTHR38786">
    <property type="entry name" value="FLAGELLAR FLIJ PROTEIN"/>
    <property type="match status" value="1"/>
</dbReference>
<comment type="similarity">
    <text evidence="2">Belongs to the FliJ family.</text>
</comment>
<dbReference type="PANTHER" id="PTHR38786:SF1">
    <property type="entry name" value="FLAGELLAR FLIJ PROTEIN"/>
    <property type="match status" value="1"/>
</dbReference>
<keyword evidence="13" id="KW-1185">Reference proteome</keyword>
<comment type="caution">
    <text evidence="12">The sequence shown here is derived from an EMBL/GenBank/DDBJ whole genome shotgun (WGS) entry which is preliminary data.</text>
</comment>
<keyword evidence="12" id="KW-0282">Flagellum</keyword>
<dbReference type="Proteomes" id="UP000020218">
    <property type="component" value="Unassembled WGS sequence"/>
</dbReference>
<evidence type="ECO:0000313" key="12">
    <source>
        <dbReference type="EMBL" id="EXI68103.1"/>
    </source>
</evidence>
<dbReference type="GO" id="GO:0071973">
    <property type="term" value="P:bacterial-type flagellum-dependent cell motility"/>
    <property type="evidence" value="ECO:0007669"/>
    <property type="project" value="InterPro"/>
</dbReference>
<evidence type="ECO:0000256" key="1">
    <source>
        <dbReference type="ARBA" id="ARBA00004413"/>
    </source>
</evidence>
<evidence type="ECO:0000256" key="2">
    <source>
        <dbReference type="ARBA" id="ARBA00010004"/>
    </source>
</evidence>